<sequence length="95" mass="11275">MYCHSVAAERFLGEAQLACRRRRPLASSRATRGSRRNQPRRSPARTCPPSGGSRQNCARRQLPTTLLNSRYTCFKHKQSRIVFYYHYYYFNYKSY</sequence>
<accession>A0A2P5FMU6</accession>
<proteinExistence type="predicted"/>
<feature type="region of interest" description="Disordered" evidence="1">
    <location>
        <begin position="21"/>
        <end position="59"/>
    </location>
</feature>
<organism evidence="2 3">
    <name type="scientific">Trema orientale</name>
    <name type="common">Charcoal tree</name>
    <name type="synonym">Celtis orientalis</name>
    <dbReference type="NCBI Taxonomy" id="63057"/>
    <lineage>
        <taxon>Eukaryota</taxon>
        <taxon>Viridiplantae</taxon>
        <taxon>Streptophyta</taxon>
        <taxon>Embryophyta</taxon>
        <taxon>Tracheophyta</taxon>
        <taxon>Spermatophyta</taxon>
        <taxon>Magnoliopsida</taxon>
        <taxon>eudicotyledons</taxon>
        <taxon>Gunneridae</taxon>
        <taxon>Pentapetalae</taxon>
        <taxon>rosids</taxon>
        <taxon>fabids</taxon>
        <taxon>Rosales</taxon>
        <taxon>Cannabaceae</taxon>
        <taxon>Trema</taxon>
    </lineage>
</organism>
<feature type="compositionally biased region" description="Basic residues" evidence="1">
    <location>
        <begin position="32"/>
        <end position="43"/>
    </location>
</feature>
<name>A0A2P5FMU6_TREOI</name>
<evidence type="ECO:0000313" key="2">
    <source>
        <dbReference type="EMBL" id="PON99131.1"/>
    </source>
</evidence>
<keyword evidence="3" id="KW-1185">Reference proteome</keyword>
<evidence type="ECO:0000256" key="1">
    <source>
        <dbReference type="SAM" id="MobiDB-lite"/>
    </source>
</evidence>
<dbReference type="Proteomes" id="UP000237000">
    <property type="component" value="Unassembled WGS sequence"/>
</dbReference>
<dbReference type="EMBL" id="JXTC01000020">
    <property type="protein sequence ID" value="PON99131.1"/>
    <property type="molecule type" value="Genomic_DNA"/>
</dbReference>
<protein>
    <submittedName>
        <fullName evidence="2">Uncharacterized protein</fullName>
    </submittedName>
</protein>
<evidence type="ECO:0000313" key="3">
    <source>
        <dbReference type="Proteomes" id="UP000237000"/>
    </source>
</evidence>
<gene>
    <name evidence="2" type="ORF">TorRG33x02_049910</name>
</gene>
<dbReference type="AlphaFoldDB" id="A0A2P5FMU6"/>
<dbReference type="InParanoid" id="A0A2P5FMU6"/>
<reference evidence="3" key="1">
    <citation type="submission" date="2016-06" db="EMBL/GenBank/DDBJ databases">
        <title>Parallel loss of symbiosis genes in relatives of nitrogen-fixing non-legume Parasponia.</title>
        <authorList>
            <person name="Van Velzen R."/>
            <person name="Holmer R."/>
            <person name="Bu F."/>
            <person name="Rutten L."/>
            <person name="Van Zeijl A."/>
            <person name="Liu W."/>
            <person name="Santuari L."/>
            <person name="Cao Q."/>
            <person name="Sharma T."/>
            <person name="Shen D."/>
            <person name="Roswanjaya Y."/>
            <person name="Wardhani T."/>
            <person name="Kalhor M.S."/>
            <person name="Jansen J."/>
            <person name="Van den Hoogen J."/>
            <person name="Gungor B."/>
            <person name="Hartog M."/>
            <person name="Hontelez J."/>
            <person name="Verver J."/>
            <person name="Yang W.-C."/>
            <person name="Schijlen E."/>
            <person name="Repin R."/>
            <person name="Schilthuizen M."/>
            <person name="Schranz E."/>
            <person name="Heidstra R."/>
            <person name="Miyata K."/>
            <person name="Fedorova E."/>
            <person name="Kohlen W."/>
            <person name="Bisseling T."/>
            <person name="Smit S."/>
            <person name="Geurts R."/>
        </authorList>
    </citation>
    <scope>NUCLEOTIDE SEQUENCE [LARGE SCALE GENOMIC DNA]</scope>
    <source>
        <strain evidence="3">cv. RG33-2</strain>
    </source>
</reference>
<comment type="caution">
    <text evidence="2">The sequence shown here is derived from an EMBL/GenBank/DDBJ whole genome shotgun (WGS) entry which is preliminary data.</text>
</comment>